<gene>
    <name evidence="1" type="ORF">B1199_17790</name>
</gene>
<sequence>MIGLSFTPFVQAKSPVLTLSVSPEVKIVFPLLESAVEEAFKQLSIEVEFIELPSARATKESKLGHFDGELIRIAEYDQYVPNFIAVPEAYGEMEIKAYARKETQLNSYDDLLTTTVATARGARFVKSIQLEFPFETFEVLRWEQSFLMVSQGRVDATLSTPVYANLLMKKYDIDNVEAKGLDLGGIKFYLWLDKKHQAIADKLVPIFKMMKKDQQLGLF</sequence>
<dbReference type="AlphaFoldDB" id="A0A244CLP2"/>
<proteinExistence type="predicted"/>
<evidence type="ECO:0000313" key="1">
    <source>
        <dbReference type="EMBL" id="OUL56514.1"/>
    </source>
</evidence>
<keyword evidence="2" id="KW-1185">Reference proteome</keyword>
<protein>
    <submittedName>
        <fullName evidence="1">Uncharacterized protein</fullName>
    </submittedName>
</protein>
<dbReference type="Gene3D" id="3.40.190.10">
    <property type="entry name" value="Periplasmic binding protein-like II"/>
    <property type="match status" value="2"/>
</dbReference>
<accession>A0A244CLP2</accession>
<dbReference type="EMBL" id="MWPV01000006">
    <property type="protein sequence ID" value="OUL56514.1"/>
    <property type="molecule type" value="Genomic_DNA"/>
</dbReference>
<evidence type="ECO:0000313" key="2">
    <source>
        <dbReference type="Proteomes" id="UP000194841"/>
    </source>
</evidence>
<dbReference type="Proteomes" id="UP000194841">
    <property type="component" value="Unassembled WGS sequence"/>
</dbReference>
<dbReference type="SUPFAM" id="SSF53850">
    <property type="entry name" value="Periplasmic binding protein-like II"/>
    <property type="match status" value="1"/>
</dbReference>
<organism evidence="1 2">
    <name type="scientific">Pseudoalteromonas ulvae</name>
    <dbReference type="NCBI Taxonomy" id="107327"/>
    <lineage>
        <taxon>Bacteria</taxon>
        <taxon>Pseudomonadati</taxon>
        <taxon>Pseudomonadota</taxon>
        <taxon>Gammaproteobacteria</taxon>
        <taxon>Alteromonadales</taxon>
        <taxon>Pseudoalteromonadaceae</taxon>
        <taxon>Pseudoalteromonas</taxon>
    </lineage>
</organism>
<reference evidence="1 2" key="1">
    <citation type="submission" date="2017-02" db="EMBL/GenBank/DDBJ databases">
        <title>Pseudoalteromonas ulvae TC14 Genome.</title>
        <authorList>
            <person name="Molmeret M."/>
        </authorList>
    </citation>
    <scope>NUCLEOTIDE SEQUENCE [LARGE SCALE GENOMIC DNA]</scope>
    <source>
        <strain evidence="1">TC14</strain>
    </source>
</reference>
<name>A0A244CLP2_PSEDV</name>
<comment type="caution">
    <text evidence="1">The sequence shown here is derived from an EMBL/GenBank/DDBJ whole genome shotgun (WGS) entry which is preliminary data.</text>
</comment>